<protein>
    <submittedName>
        <fullName evidence="1">Uncharacterized protein</fullName>
    </submittedName>
</protein>
<gene>
    <name evidence="1" type="ORF">US50_C0044G0001</name>
</gene>
<evidence type="ECO:0000313" key="2">
    <source>
        <dbReference type="Proteomes" id="UP000033876"/>
    </source>
</evidence>
<reference evidence="1 2" key="1">
    <citation type="journal article" date="2015" name="Nature">
        <title>rRNA introns, odd ribosomes, and small enigmatic genomes across a large radiation of phyla.</title>
        <authorList>
            <person name="Brown C.T."/>
            <person name="Hug L.A."/>
            <person name="Thomas B.C."/>
            <person name="Sharon I."/>
            <person name="Castelle C.J."/>
            <person name="Singh A."/>
            <person name="Wilkins M.J."/>
            <person name="Williams K.H."/>
            <person name="Banfield J.F."/>
        </authorList>
    </citation>
    <scope>NUCLEOTIDE SEQUENCE [LARGE SCALE GENOMIC DNA]</scope>
</reference>
<dbReference type="AlphaFoldDB" id="A0A0G0GU23"/>
<evidence type="ECO:0000313" key="1">
    <source>
        <dbReference type="EMBL" id="KKQ34543.1"/>
    </source>
</evidence>
<feature type="non-terminal residue" evidence="1">
    <location>
        <position position="81"/>
    </location>
</feature>
<comment type="caution">
    <text evidence="1">The sequence shown here is derived from an EMBL/GenBank/DDBJ whole genome shotgun (WGS) entry which is preliminary data.</text>
</comment>
<dbReference type="EMBL" id="LBTF01000044">
    <property type="protein sequence ID" value="KKQ34543.1"/>
    <property type="molecule type" value="Genomic_DNA"/>
</dbReference>
<dbReference type="Proteomes" id="UP000033876">
    <property type="component" value="Unassembled WGS sequence"/>
</dbReference>
<accession>A0A0G0GU23</accession>
<organism evidence="1 2">
    <name type="scientific">Candidatus Nomurabacteria bacterium GW2011_GWB1_37_5</name>
    <dbReference type="NCBI Taxonomy" id="1618742"/>
    <lineage>
        <taxon>Bacteria</taxon>
        <taxon>Candidatus Nomuraibacteriota</taxon>
    </lineage>
</organism>
<proteinExistence type="predicted"/>
<sequence>MFNLFLLPDKILAVTSRSPANFNISRIELPATIEEKKRTGEYTETRVMQGDKHLKISFVVSDEPGMVTYLRSFQGPRADVV</sequence>
<name>A0A0G0GU23_9BACT</name>